<dbReference type="SUPFAM" id="SSF47413">
    <property type="entry name" value="lambda repressor-like DNA-binding domains"/>
    <property type="match status" value="1"/>
</dbReference>
<dbReference type="AlphaFoldDB" id="A0A1H0S8Q9"/>
<dbReference type="SUPFAM" id="SSF53822">
    <property type="entry name" value="Periplasmic binding protein-like I"/>
    <property type="match status" value="1"/>
</dbReference>
<keyword evidence="3" id="KW-0804">Transcription</keyword>
<proteinExistence type="predicted"/>
<keyword evidence="1" id="KW-0805">Transcription regulation</keyword>
<evidence type="ECO:0000313" key="5">
    <source>
        <dbReference type="EMBL" id="SDP38124.1"/>
    </source>
</evidence>
<gene>
    <name evidence="5" type="ORF">SAMN04515671_3962</name>
</gene>
<keyword evidence="2 5" id="KW-0238">DNA-binding</keyword>
<dbReference type="SMART" id="SM00354">
    <property type="entry name" value="HTH_LACI"/>
    <property type="match status" value="1"/>
</dbReference>
<dbReference type="Gene3D" id="3.40.50.2300">
    <property type="match status" value="2"/>
</dbReference>
<dbReference type="GO" id="GO:0000976">
    <property type="term" value="F:transcription cis-regulatory region binding"/>
    <property type="evidence" value="ECO:0007669"/>
    <property type="project" value="TreeGrafter"/>
</dbReference>
<dbReference type="Pfam" id="PF13377">
    <property type="entry name" value="Peripla_BP_3"/>
    <property type="match status" value="1"/>
</dbReference>
<dbReference type="InterPro" id="IPR028082">
    <property type="entry name" value="Peripla_BP_I"/>
</dbReference>
<organism evidence="5 6">
    <name type="scientific">Nakamurella panacisegetis</name>
    <dbReference type="NCBI Taxonomy" id="1090615"/>
    <lineage>
        <taxon>Bacteria</taxon>
        <taxon>Bacillati</taxon>
        <taxon>Actinomycetota</taxon>
        <taxon>Actinomycetes</taxon>
        <taxon>Nakamurellales</taxon>
        <taxon>Nakamurellaceae</taxon>
        <taxon>Nakamurella</taxon>
    </lineage>
</organism>
<evidence type="ECO:0000313" key="6">
    <source>
        <dbReference type="Proteomes" id="UP000198741"/>
    </source>
</evidence>
<dbReference type="InterPro" id="IPR000843">
    <property type="entry name" value="HTH_LacI"/>
</dbReference>
<dbReference type="Gene3D" id="1.10.260.40">
    <property type="entry name" value="lambda repressor-like DNA-binding domains"/>
    <property type="match status" value="1"/>
</dbReference>
<dbReference type="CDD" id="cd06267">
    <property type="entry name" value="PBP1_LacI_sugar_binding-like"/>
    <property type="match status" value="1"/>
</dbReference>
<dbReference type="Pfam" id="PF00356">
    <property type="entry name" value="LacI"/>
    <property type="match status" value="1"/>
</dbReference>
<dbReference type="CDD" id="cd01392">
    <property type="entry name" value="HTH_LacI"/>
    <property type="match status" value="1"/>
</dbReference>
<dbReference type="PROSITE" id="PS50932">
    <property type="entry name" value="HTH_LACI_2"/>
    <property type="match status" value="1"/>
</dbReference>
<accession>A0A1H0S8Q9</accession>
<evidence type="ECO:0000259" key="4">
    <source>
        <dbReference type="PROSITE" id="PS50932"/>
    </source>
</evidence>
<keyword evidence="6" id="KW-1185">Reference proteome</keyword>
<evidence type="ECO:0000256" key="1">
    <source>
        <dbReference type="ARBA" id="ARBA00023015"/>
    </source>
</evidence>
<dbReference type="Proteomes" id="UP000198741">
    <property type="component" value="Chromosome I"/>
</dbReference>
<name>A0A1H0S8Q9_9ACTN</name>
<dbReference type="InterPro" id="IPR010982">
    <property type="entry name" value="Lambda_DNA-bd_dom_sf"/>
</dbReference>
<sequence length="342" mass="36005">MKGRRVSAKPTISDVAARAGVSKGLVSLALNDKPGVASATRLRILQAVEDLGFRASHAARALSSSKTGTLGLVLARRPEMLRADPFFPPFIAGLEQVIAPIGMALMLRFVSDVREEKQAYTELANGRVDGVFVTDLRQADPRPSLLAELRLPAVSLNRPSEDSRIPAVCLDDLPGVRTALDHLIALGHRRIAHVGGPQEYLHADRRRSAWAETLSAAGLPPGSWVESDFTAAGGARATAELLDAPHPPTAILYASDLMAVSGMAEAHRRGLSVPGDLSIVGFDDAELSAHLHPPLTTVRTDAFAWGQASASAMVALLGGGVVTDVQLPSASFILRGSTAPPP</sequence>
<dbReference type="PANTHER" id="PTHR30146:SF155">
    <property type="entry name" value="ALANINE RACEMASE"/>
    <property type="match status" value="1"/>
</dbReference>
<evidence type="ECO:0000256" key="2">
    <source>
        <dbReference type="ARBA" id="ARBA00023125"/>
    </source>
</evidence>
<dbReference type="STRING" id="1090615.SAMN04515671_3962"/>
<protein>
    <submittedName>
        <fullName evidence="5">DNA-binding transcriptional regulator, LacI/PurR family</fullName>
    </submittedName>
</protein>
<dbReference type="InterPro" id="IPR046335">
    <property type="entry name" value="LacI/GalR-like_sensor"/>
</dbReference>
<evidence type="ECO:0000256" key="3">
    <source>
        <dbReference type="ARBA" id="ARBA00023163"/>
    </source>
</evidence>
<reference evidence="5 6" key="1">
    <citation type="submission" date="2016-10" db="EMBL/GenBank/DDBJ databases">
        <authorList>
            <person name="de Groot N.N."/>
        </authorList>
    </citation>
    <scope>NUCLEOTIDE SEQUENCE [LARGE SCALE GENOMIC DNA]</scope>
    <source>
        <strain evidence="6">P4-7,KCTC 19426,CECT 7604</strain>
    </source>
</reference>
<dbReference type="EMBL" id="LT629710">
    <property type="protein sequence ID" value="SDP38124.1"/>
    <property type="molecule type" value="Genomic_DNA"/>
</dbReference>
<dbReference type="GO" id="GO:0003700">
    <property type="term" value="F:DNA-binding transcription factor activity"/>
    <property type="evidence" value="ECO:0007669"/>
    <property type="project" value="TreeGrafter"/>
</dbReference>
<feature type="domain" description="HTH lacI-type" evidence="4">
    <location>
        <begin position="10"/>
        <end position="64"/>
    </location>
</feature>
<dbReference type="PANTHER" id="PTHR30146">
    <property type="entry name" value="LACI-RELATED TRANSCRIPTIONAL REPRESSOR"/>
    <property type="match status" value="1"/>
</dbReference>